<feature type="domain" description="Schlafen AlbA-2" evidence="1">
    <location>
        <begin position="14"/>
        <end position="134"/>
    </location>
</feature>
<gene>
    <name evidence="2" type="ORF">JKP34_05325</name>
</gene>
<sequence length="219" mass="25107">MDFKELQRLVRQGEGDTLEFKRKVAHPEKIIREAVAFANTKGGDLLIGVDDNGSIPGVKYADEEIFVLNKALFTLCKPKLKFSYDIIPLDEDDNKAVVHYTIEESRKKLHYALPDREAEKGIAYVRSADKSIKASREVRRIIKLSQRKSNRAFSIEDKEKMLLEYLDQHKHITLSEFQQLSKLNRFKASQILITLTLSGIIEVQPSDKEDIYSLSSSSY</sequence>
<evidence type="ECO:0000313" key="3">
    <source>
        <dbReference type="Proteomes" id="UP000642920"/>
    </source>
</evidence>
<protein>
    <submittedName>
        <fullName evidence="2">ATP-binding protein</fullName>
    </submittedName>
</protein>
<accession>A0A937A6M8</accession>
<dbReference type="GO" id="GO:0005524">
    <property type="term" value="F:ATP binding"/>
    <property type="evidence" value="ECO:0007669"/>
    <property type="project" value="UniProtKB-KW"/>
</dbReference>
<dbReference type="InterPro" id="IPR007421">
    <property type="entry name" value="Schlafen_AlbA_2_dom"/>
</dbReference>
<dbReference type="RefSeq" id="WP_201918440.1">
    <property type="nucleotide sequence ID" value="NZ_JAERQG010000001.1"/>
</dbReference>
<dbReference type="Proteomes" id="UP000642920">
    <property type="component" value="Unassembled WGS sequence"/>
</dbReference>
<evidence type="ECO:0000313" key="2">
    <source>
        <dbReference type="EMBL" id="MBL0764662.1"/>
    </source>
</evidence>
<keyword evidence="2" id="KW-0547">Nucleotide-binding</keyword>
<dbReference type="PANTHER" id="PTHR30595:SF6">
    <property type="entry name" value="SCHLAFEN ALBA-2 DOMAIN-CONTAINING PROTEIN"/>
    <property type="match status" value="1"/>
</dbReference>
<dbReference type="Gene3D" id="3.30.950.30">
    <property type="entry name" value="Schlafen, AAA domain"/>
    <property type="match status" value="1"/>
</dbReference>
<keyword evidence="3" id="KW-1185">Reference proteome</keyword>
<organism evidence="2 3">
    <name type="scientific">Marivirga atlantica</name>
    <dbReference type="NCBI Taxonomy" id="1548457"/>
    <lineage>
        <taxon>Bacteria</taxon>
        <taxon>Pseudomonadati</taxon>
        <taxon>Bacteroidota</taxon>
        <taxon>Cytophagia</taxon>
        <taxon>Cytophagales</taxon>
        <taxon>Marivirgaceae</taxon>
        <taxon>Marivirga</taxon>
    </lineage>
</organism>
<reference evidence="2" key="1">
    <citation type="submission" date="2021-01" db="EMBL/GenBank/DDBJ databases">
        <title>Marivirga sp. nov., isolated from intertidal surface sediments.</title>
        <authorList>
            <person name="Zhang M."/>
        </authorList>
    </citation>
    <scope>NUCLEOTIDE SEQUENCE</scope>
    <source>
        <strain evidence="2">SM1354</strain>
    </source>
</reference>
<name>A0A937A6M8_9BACT</name>
<dbReference type="PANTHER" id="PTHR30595">
    <property type="entry name" value="GLPR-RELATED TRANSCRIPTIONAL REPRESSOR"/>
    <property type="match status" value="1"/>
</dbReference>
<dbReference type="EMBL" id="JAERQG010000001">
    <property type="protein sequence ID" value="MBL0764662.1"/>
    <property type="molecule type" value="Genomic_DNA"/>
</dbReference>
<dbReference type="Pfam" id="PF04326">
    <property type="entry name" value="SLFN_AlbA_2"/>
    <property type="match status" value="1"/>
</dbReference>
<keyword evidence="2" id="KW-0067">ATP-binding</keyword>
<dbReference type="InterPro" id="IPR038461">
    <property type="entry name" value="Schlafen_AlbA_2_dom_sf"/>
</dbReference>
<proteinExistence type="predicted"/>
<dbReference type="AlphaFoldDB" id="A0A937A6M8"/>
<comment type="caution">
    <text evidence="2">The sequence shown here is derived from an EMBL/GenBank/DDBJ whole genome shotgun (WGS) entry which is preliminary data.</text>
</comment>
<evidence type="ECO:0000259" key="1">
    <source>
        <dbReference type="Pfam" id="PF04326"/>
    </source>
</evidence>